<feature type="compositionally biased region" description="Polar residues" evidence="1">
    <location>
        <begin position="1075"/>
        <end position="1084"/>
    </location>
</feature>
<feature type="domain" description="Histone deacetylase" evidence="2">
    <location>
        <begin position="269"/>
        <end position="599"/>
    </location>
</feature>
<reference evidence="3" key="1">
    <citation type="journal article" date="2023" name="Mol. Phylogenet. Evol.">
        <title>Genome-scale phylogeny and comparative genomics of the fungal order Sordariales.</title>
        <authorList>
            <person name="Hensen N."/>
            <person name="Bonometti L."/>
            <person name="Westerberg I."/>
            <person name="Brannstrom I.O."/>
            <person name="Guillou S."/>
            <person name="Cros-Aarteil S."/>
            <person name="Calhoun S."/>
            <person name="Haridas S."/>
            <person name="Kuo A."/>
            <person name="Mondo S."/>
            <person name="Pangilinan J."/>
            <person name="Riley R."/>
            <person name="LaButti K."/>
            <person name="Andreopoulos B."/>
            <person name="Lipzen A."/>
            <person name="Chen C."/>
            <person name="Yan M."/>
            <person name="Daum C."/>
            <person name="Ng V."/>
            <person name="Clum A."/>
            <person name="Steindorff A."/>
            <person name="Ohm R.A."/>
            <person name="Martin F."/>
            <person name="Silar P."/>
            <person name="Natvig D.O."/>
            <person name="Lalanne C."/>
            <person name="Gautier V."/>
            <person name="Ament-Velasquez S.L."/>
            <person name="Kruys A."/>
            <person name="Hutchinson M.I."/>
            <person name="Powell A.J."/>
            <person name="Barry K."/>
            <person name="Miller A.N."/>
            <person name="Grigoriev I.V."/>
            <person name="Debuchy R."/>
            <person name="Gladieux P."/>
            <person name="Hiltunen Thoren M."/>
            <person name="Johannesson H."/>
        </authorList>
    </citation>
    <scope>NUCLEOTIDE SEQUENCE</scope>
    <source>
        <strain evidence="3">PSN293</strain>
    </source>
</reference>
<dbReference type="InterPro" id="IPR053244">
    <property type="entry name" value="HDAC_HD_type_1"/>
</dbReference>
<feature type="compositionally biased region" description="Polar residues" evidence="1">
    <location>
        <begin position="138"/>
        <end position="148"/>
    </location>
</feature>
<dbReference type="PANTHER" id="PTHR47558:SF1">
    <property type="entry name" value="HISTONE DEACETYLASE HOS3"/>
    <property type="match status" value="1"/>
</dbReference>
<feature type="compositionally biased region" description="Basic and acidic residues" evidence="1">
    <location>
        <begin position="951"/>
        <end position="960"/>
    </location>
</feature>
<dbReference type="SUPFAM" id="SSF52768">
    <property type="entry name" value="Arginase/deacetylase"/>
    <property type="match status" value="1"/>
</dbReference>
<feature type="region of interest" description="Disordered" evidence="1">
    <location>
        <begin position="732"/>
        <end position="814"/>
    </location>
</feature>
<dbReference type="Gene3D" id="3.40.800.20">
    <property type="entry name" value="Histone deacetylase domain"/>
    <property type="match status" value="1"/>
</dbReference>
<dbReference type="InterPro" id="IPR023801">
    <property type="entry name" value="His_deacetylse_dom"/>
</dbReference>
<dbReference type="InterPro" id="IPR023696">
    <property type="entry name" value="Ureohydrolase_dom_sf"/>
</dbReference>
<dbReference type="PRINTS" id="PR01270">
    <property type="entry name" value="HDASUPER"/>
</dbReference>
<evidence type="ECO:0000313" key="3">
    <source>
        <dbReference type="EMBL" id="KAK4214415.1"/>
    </source>
</evidence>
<feature type="region of interest" description="Disordered" evidence="1">
    <location>
        <begin position="689"/>
        <end position="713"/>
    </location>
</feature>
<dbReference type="GO" id="GO:0004407">
    <property type="term" value="F:histone deacetylase activity"/>
    <property type="evidence" value="ECO:0007669"/>
    <property type="project" value="TreeGrafter"/>
</dbReference>
<feature type="compositionally biased region" description="Low complexity" evidence="1">
    <location>
        <begin position="77"/>
        <end position="100"/>
    </location>
</feature>
<dbReference type="CDD" id="cd09998">
    <property type="entry name" value="HDAC_Hos3"/>
    <property type="match status" value="1"/>
</dbReference>
<feature type="compositionally biased region" description="Low complexity" evidence="1">
    <location>
        <begin position="126"/>
        <end position="137"/>
    </location>
</feature>
<feature type="region of interest" description="Disordered" evidence="1">
    <location>
        <begin position="1"/>
        <end position="159"/>
    </location>
</feature>
<feature type="compositionally biased region" description="Polar residues" evidence="1">
    <location>
        <begin position="1117"/>
        <end position="1128"/>
    </location>
</feature>
<gene>
    <name evidence="3" type="ORF">QBC37DRAFT_155422</name>
</gene>
<accession>A0AAN6YAN3</accession>
<feature type="compositionally biased region" description="Polar residues" evidence="1">
    <location>
        <begin position="1097"/>
        <end position="1108"/>
    </location>
</feature>
<dbReference type="EMBL" id="MU858094">
    <property type="protein sequence ID" value="KAK4214415.1"/>
    <property type="molecule type" value="Genomic_DNA"/>
</dbReference>
<feature type="compositionally biased region" description="Polar residues" evidence="1">
    <location>
        <begin position="19"/>
        <end position="38"/>
    </location>
</feature>
<dbReference type="FunFam" id="3.40.800.20:FF:000011">
    <property type="entry name" value="Histone deacetylase HOS3"/>
    <property type="match status" value="1"/>
</dbReference>
<organism evidence="3 4">
    <name type="scientific">Rhypophila decipiens</name>
    <dbReference type="NCBI Taxonomy" id="261697"/>
    <lineage>
        <taxon>Eukaryota</taxon>
        <taxon>Fungi</taxon>
        <taxon>Dikarya</taxon>
        <taxon>Ascomycota</taxon>
        <taxon>Pezizomycotina</taxon>
        <taxon>Sordariomycetes</taxon>
        <taxon>Sordariomycetidae</taxon>
        <taxon>Sordariales</taxon>
        <taxon>Naviculisporaceae</taxon>
        <taxon>Rhypophila</taxon>
    </lineage>
</organism>
<proteinExistence type="predicted"/>
<dbReference type="AlphaFoldDB" id="A0AAN6YAN3"/>
<dbReference type="GO" id="GO:0005634">
    <property type="term" value="C:nucleus"/>
    <property type="evidence" value="ECO:0007669"/>
    <property type="project" value="TreeGrafter"/>
</dbReference>
<feature type="region of interest" description="Disordered" evidence="1">
    <location>
        <begin position="826"/>
        <end position="849"/>
    </location>
</feature>
<dbReference type="PANTHER" id="PTHR47558">
    <property type="entry name" value="HISTONE DEACETYLASE HOS3"/>
    <property type="match status" value="1"/>
</dbReference>
<evidence type="ECO:0000313" key="4">
    <source>
        <dbReference type="Proteomes" id="UP001301769"/>
    </source>
</evidence>
<feature type="compositionally biased region" description="Low complexity" evidence="1">
    <location>
        <begin position="1"/>
        <end position="15"/>
    </location>
</feature>
<dbReference type="Pfam" id="PF00850">
    <property type="entry name" value="Hist_deacetyl"/>
    <property type="match status" value="1"/>
</dbReference>
<sequence length="1149" mass="123562">MASSLTPKKSSASSPFKDNVNSKTIPNIDTGKSNYENGNSNDNDLSLLNSLNHLSISSPSRRSPGPQPSNNTSSPHRSGPARSPSTPRPGSSLRSPLSGAFPTNSRSSTPSLLRKASMNSLHSVNGGASSSRRPSAGNLLSPTTSASTIPRLPSPEPQWITPESIATTHFKSELDSYHGGIPTGNVTSNTVIILNDACYGHRFSRPGTNRTSLSQIVERPERIKASVMGISAAYVRLGGRHQDGRFPIRQSEGPLHLPSVPFRIQKTTRKESLMSPSVTNVHGTKWMAELIQLCNSAADKLAVPPTTKEYELVREDPASAKLHTGDLYLCSESLNAIEGALGGVCEAVDTVFEPRGPTQAFVAIRPPGHHCSDTRSSGFCWVNNVHVGIMHGSLNHGLTHAAIIDFDLHHGDGSQSIACDHNASVKGLDKRAPQWKRTSIGYFSIHDINSYPCEEGDIDNIINASVCLENAHGQTIWNVHLQPWDTEADFWALYESRYSVILEKARSYLCTQSERLRKSGIKPNGAIFLSAGFDASEWESAGMQRHKVHVPTGFYAKFTSDVVRMASEADTGVNGRIISVLEGGYSDRALCSGVMSHICGLAGRAPATTAPETNGFANEVAQDAPSESDPMDIVQYDSSWWSEPQLASLEKVPAPPPEPRQVRNITPPTYSSPTHASVARSVNPQALRLSSSGVGRPSSAFGRAPTPPPSEVPWTVATHALTRLLVPTGRQTDSCTVEELRSEGKKVRRERQVLTPPEERPSTRMSLRERKAKPEPEDKDATKARNNRRKTVAGTAVLATPGKPARRQAGRRLSAASTVVFESLDTAEPPILPGPLPGPPAAEMTEESSATVVVANGNPFPVRKASAVAEKDPIRRVSGAPRAAPKRLPSAPGKPAPTKQGKSVPARAATPIRKAPSRPPSPPKAQLVNNVDGVANDTKKTKIRLLTPAMREARERERAAKGYAPTSGSTTPSLEQEHSLSLPDQQPPVIKQEKVSLTPASPLAKFPPASPQRRMVSSPVTRSQRSPVRKPEGSPPRRPASPDLFVQYQPEGLESSTIPTQNQHAPLQWMPPSTPTHGFSTPSPATGMRREDLPVFTATSTIPFSPTGGSARPFSPPSGSENANGSAVSNRIKTLEEQLFSMNIQETEK</sequence>
<feature type="compositionally biased region" description="Pro residues" evidence="1">
    <location>
        <begin position="830"/>
        <end position="840"/>
    </location>
</feature>
<feature type="compositionally biased region" description="Polar residues" evidence="1">
    <location>
        <begin position="101"/>
        <end position="123"/>
    </location>
</feature>
<feature type="region of interest" description="Disordered" evidence="1">
    <location>
        <begin position="864"/>
        <end position="1128"/>
    </location>
</feature>
<keyword evidence="4" id="KW-1185">Reference proteome</keyword>
<comment type="caution">
    <text evidence="3">The sequence shown here is derived from an EMBL/GenBank/DDBJ whole genome shotgun (WGS) entry which is preliminary data.</text>
</comment>
<dbReference type="InterPro" id="IPR037138">
    <property type="entry name" value="His_deacetylse_dom_sf"/>
</dbReference>
<feature type="compositionally biased region" description="Basic and acidic residues" evidence="1">
    <location>
        <begin position="757"/>
        <end position="783"/>
    </location>
</feature>
<name>A0AAN6YAN3_9PEZI</name>
<evidence type="ECO:0000259" key="2">
    <source>
        <dbReference type="Pfam" id="PF00850"/>
    </source>
</evidence>
<evidence type="ECO:0000256" key="1">
    <source>
        <dbReference type="SAM" id="MobiDB-lite"/>
    </source>
</evidence>
<feature type="compositionally biased region" description="Polar residues" evidence="1">
    <location>
        <begin position="1054"/>
        <end position="1065"/>
    </location>
</feature>
<reference evidence="3" key="2">
    <citation type="submission" date="2023-05" db="EMBL/GenBank/DDBJ databases">
        <authorList>
            <consortium name="Lawrence Berkeley National Laboratory"/>
            <person name="Steindorff A."/>
            <person name="Hensen N."/>
            <person name="Bonometti L."/>
            <person name="Westerberg I."/>
            <person name="Brannstrom I.O."/>
            <person name="Guillou S."/>
            <person name="Cros-Aarteil S."/>
            <person name="Calhoun S."/>
            <person name="Haridas S."/>
            <person name="Kuo A."/>
            <person name="Mondo S."/>
            <person name="Pangilinan J."/>
            <person name="Riley R."/>
            <person name="Labutti K."/>
            <person name="Andreopoulos B."/>
            <person name="Lipzen A."/>
            <person name="Chen C."/>
            <person name="Yanf M."/>
            <person name="Daum C."/>
            <person name="Ng V."/>
            <person name="Clum A."/>
            <person name="Ohm R."/>
            <person name="Martin F."/>
            <person name="Silar P."/>
            <person name="Natvig D."/>
            <person name="Lalanne C."/>
            <person name="Gautier V."/>
            <person name="Ament-Velasquez S.L."/>
            <person name="Kruys A."/>
            <person name="Hutchinson M.I."/>
            <person name="Powell A.J."/>
            <person name="Barry K."/>
            <person name="Miller A.N."/>
            <person name="Grigoriev I.V."/>
            <person name="Debuchy R."/>
            <person name="Gladieux P."/>
            <person name="Thoren M.H."/>
            <person name="Johannesson H."/>
        </authorList>
    </citation>
    <scope>NUCLEOTIDE SEQUENCE</scope>
    <source>
        <strain evidence="3">PSN293</strain>
    </source>
</reference>
<dbReference type="GO" id="GO:0010468">
    <property type="term" value="P:regulation of gene expression"/>
    <property type="evidence" value="ECO:0007669"/>
    <property type="project" value="UniProtKB-ARBA"/>
</dbReference>
<feature type="compositionally biased region" description="Low complexity" evidence="1">
    <location>
        <begin position="39"/>
        <end position="64"/>
    </location>
</feature>
<protein>
    <recommendedName>
        <fullName evidence="2">Histone deacetylase domain-containing protein</fullName>
    </recommendedName>
</protein>
<dbReference type="InterPro" id="IPR000286">
    <property type="entry name" value="HDACs"/>
</dbReference>
<dbReference type="Proteomes" id="UP001301769">
    <property type="component" value="Unassembled WGS sequence"/>
</dbReference>